<protein>
    <submittedName>
        <fullName evidence="1">Uncharacterized protein</fullName>
    </submittedName>
</protein>
<dbReference type="AlphaFoldDB" id="A0A4C1UEK1"/>
<evidence type="ECO:0000313" key="1">
    <source>
        <dbReference type="EMBL" id="GBP24913.1"/>
    </source>
</evidence>
<organism evidence="1 2">
    <name type="scientific">Eumeta variegata</name>
    <name type="common">Bagworm moth</name>
    <name type="synonym">Eumeta japonica</name>
    <dbReference type="NCBI Taxonomy" id="151549"/>
    <lineage>
        <taxon>Eukaryota</taxon>
        <taxon>Metazoa</taxon>
        <taxon>Ecdysozoa</taxon>
        <taxon>Arthropoda</taxon>
        <taxon>Hexapoda</taxon>
        <taxon>Insecta</taxon>
        <taxon>Pterygota</taxon>
        <taxon>Neoptera</taxon>
        <taxon>Endopterygota</taxon>
        <taxon>Lepidoptera</taxon>
        <taxon>Glossata</taxon>
        <taxon>Ditrysia</taxon>
        <taxon>Tineoidea</taxon>
        <taxon>Psychidae</taxon>
        <taxon>Oiketicinae</taxon>
        <taxon>Eumeta</taxon>
    </lineage>
</organism>
<keyword evidence="2" id="KW-1185">Reference proteome</keyword>
<proteinExistence type="predicted"/>
<dbReference type="OrthoDB" id="10039611at2759"/>
<sequence>MDKNEESIERWLQQMSDDEVMPDEDCSDVEPDSVEYAVESFRALKLKRIKVGHTKSKVWQDFSIESAHAHLEGLSTGLKAPSGKGNEDGFVDGQLIFESKKGDGDYHHEMNSAIFE</sequence>
<reference evidence="1 2" key="1">
    <citation type="journal article" date="2019" name="Commun. Biol.">
        <title>The bagworm genome reveals a unique fibroin gene that provides high tensile strength.</title>
        <authorList>
            <person name="Kono N."/>
            <person name="Nakamura H."/>
            <person name="Ohtoshi R."/>
            <person name="Tomita M."/>
            <person name="Numata K."/>
            <person name="Arakawa K."/>
        </authorList>
    </citation>
    <scope>NUCLEOTIDE SEQUENCE [LARGE SCALE GENOMIC DNA]</scope>
</reference>
<evidence type="ECO:0000313" key="2">
    <source>
        <dbReference type="Proteomes" id="UP000299102"/>
    </source>
</evidence>
<name>A0A4C1UEK1_EUMVA</name>
<dbReference type="EMBL" id="BGZK01000167">
    <property type="protein sequence ID" value="GBP24913.1"/>
    <property type="molecule type" value="Genomic_DNA"/>
</dbReference>
<dbReference type="Proteomes" id="UP000299102">
    <property type="component" value="Unassembled WGS sequence"/>
</dbReference>
<comment type="caution">
    <text evidence="1">The sequence shown here is derived from an EMBL/GenBank/DDBJ whole genome shotgun (WGS) entry which is preliminary data.</text>
</comment>
<accession>A0A4C1UEK1</accession>
<gene>
    <name evidence="1" type="ORF">EVAR_12577_1</name>
</gene>